<accession>A0A5J4L0H0</accession>
<name>A0A5J4L0H0_9ACTN</name>
<protein>
    <submittedName>
        <fullName evidence="1">Uncharacterized protein</fullName>
    </submittedName>
</protein>
<reference evidence="1 2" key="1">
    <citation type="submission" date="2019-10" db="EMBL/GenBank/DDBJ databases">
        <title>Whole genome shotgun sequence of Streptomyces angustmyceticus NBRC 3934.</title>
        <authorList>
            <person name="Hosoyama A."/>
            <person name="Ichikawa N."/>
            <person name="Kimura A."/>
            <person name="Kitahashi Y."/>
            <person name="Komaki H."/>
            <person name="Uohara A."/>
        </authorList>
    </citation>
    <scope>NUCLEOTIDE SEQUENCE [LARGE SCALE GENOMIC DNA]</scope>
    <source>
        <strain evidence="1 2">NBRC 3934</strain>
    </source>
</reference>
<evidence type="ECO:0000313" key="2">
    <source>
        <dbReference type="Proteomes" id="UP000325598"/>
    </source>
</evidence>
<gene>
    <name evidence="1" type="ORF">San01_03840</name>
</gene>
<dbReference type="Proteomes" id="UP000325598">
    <property type="component" value="Unassembled WGS sequence"/>
</dbReference>
<dbReference type="GeneID" id="96749708"/>
<organism evidence="1 2">
    <name type="scientific">Streptomyces angustmyceticus</name>
    <dbReference type="NCBI Taxonomy" id="285578"/>
    <lineage>
        <taxon>Bacteria</taxon>
        <taxon>Bacillati</taxon>
        <taxon>Actinomycetota</taxon>
        <taxon>Actinomycetes</taxon>
        <taxon>Kitasatosporales</taxon>
        <taxon>Streptomycetaceae</taxon>
        <taxon>Streptomyces</taxon>
    </lineage>
</organism>
<dbReference type="RefSeq" id="WP_086719310.1">
    <property type="nucleotide sequence ID" value="NZ_BLAG01000004.1"/>
</dbReference>
<dbReference type="AlphaFoldDB" id="A0A5J4L0H0"/>
<proteinExistence type="predicted"/>
<evidence type="ECO:0000313" key="1">
    <source>
        <dbReference type="EMBL" id="GES27897.1"/>
    </source>
</evidence>
<keyword evidence="2" id="KW-1185">Reference proteome</keyword>
<comment type="caution">
    <text evidence="1">The sequence shown here is derived from an EMBL/GenBank/DDBJ whole genome shotgun (WGS) entry which is preliminary data.</text>
</comment>
<dbReference type="EMBL" id="BLAG01000004">
    <property type="protein sequence ID" value="GES27897.1"/>
    <property type="molecule type" value="Genomic_DNA"/>
</dbReference>
<sequence>MTVTAVDTDNEVLAAQAREAVAQWKTDIANMRVEIASGQVPDTEIYTLEHGIAERQQRIARLQPLT</sequence>